<dbReference type="NCBIfam" id="TIGR00803">
    <property type="entry name" value="nst"/>
    <property type="match status" value="1"/>
</dbReference>
<dbReference type="PANTHER" id="PTHR10231">
    <property type="entry name" value="NUCLEOTIDE-SUGAR TRANSMEMBRANE TRANSPORTER"/>
    <property type="match status" value="1"/>
</dbReference>
<dbReference type="GeneID" id="113465896"/>
<dbReference type="AlphaFoldDB" id="A0A3Q0IK87"/>
<evidence type="ECO:0000256" key="7">
    <source>
        <dbReference type="SAM" id="Phobius"/>
    </source>
</evidence>
<keyword evidence="5 7" id="KW-1133">Transmembrane helix</keyword>
<keyword evidence="6 7" id="KW-0472">Membrane</keyword>
<feature type="transmembrane region" description="Helical" evidence="7">
    <location>
        <begin position="205"/>
        <end position="222"/>
    </location>
</feature>
<keyword evidence="3" id="KW-0813">Transport</keyword>
<dbReference type="STRING" id="121845.A0A3Q0IK87"/>
<dbReference type="Gene3D" id="1.10.3730.20">
    <property type="match status" value="1"/>
</dbReference>
<dbReference type="KEGG" id="dci:113465896"/>
<dbReference type="RefSeq" id="XP_026676644.1">
    <property type="nucleotide sequence ID" value="XM_026820843.1"/>
</dbReference>
<evidence type="ECO:0000256" key="2">
    <source>
        <dbReference type="ARBA" id="ARBA00009976"/>
    </source>
</evidence>
<evidence type="ECO:0000256" key="3">
    <source>
        <dbReference type="ARBA" id="ARBA00022597"/>
    </source>
</evidence>
<proteinExistence type="inferred from homology"/>
<feature type="transmembrane region" description="Helical" evidence="7">
    <location>
        <begin position="20"/>
        <end position="40"/>
    </location>
</feature>
<comment type="subcellular location">
    <subcellularLocation>
        <location evidence="1">Membrane</location>
        <topology evidence="1">Multi-pass membrane protein</topology>
    </subcellularLocation>
</comment>
<gene>
    <name evidence="9" type="primary">LOC113465896</name>
</gene>
<accession>A0A3Q0IK87</accession>
<evidence type="ECO:0000313" key="8">
    <source>
        <dbReference type="Proteomes" id="UP000079169"/>
    </source>
</evidence>
<comment type="similarity">
    <text evidence="2">Belongs to the nucleotide-sugar transporter family. SLC35A subfamily.</text>
</comment>
<feature type="transmembrane region" description="Helical" evidence="7">
    <location>
        <begin position="47"/>
        <end position="64"/>
    </location>
</feature>
<feature type="transmembrane region" description="Helical" evidence="7">
    <location>
        <begin position="147"/>
        <end position="172"/>
    </location>
</feature>
<dbReference type="Proteomes" id="UP000079169">
    <property type="component" value="Unplaced"/>
</dbReference>
<reference evidence="9" key="1">
    <citation type="submission" date="2025-08" db="UniProtKB">
        <authorList>
            <consortium name="RefSeq"/>
        </authorList>
    </citation>
    <scope>IDENTIFICATION</scope>
</reference>
<dbReference type="InterPro" id="IPR007271">
    <property type="entry name" value="Nuc_sug_transpt"/>
</dbReference>
<dbReference type="PaxDb" id="121845-A0A3Q0IK87"/>
<dbReference type="Pfam" id="PF04142">
    <property type="entry name" value="Nuc_sug_transp"/>
    <property type="match status" value="1"/>
</dbReference>
<organism evidence="8 9">
    <name type="scientific">Diaphorina citri</name>
    <name type="common">Asian citrus psyllid</name>
    <dbReference type="NCBI Taxonomy" id="121845"/>
    <lineage>
        <taxon>Eukaryota</taxon>
        <taxon>Metazoa</taxon>
        <taxon>Ecdysozoa</taxon>
        <taxon>Arthropoda</taxon>
        <taxon>Hexapoda</taxon>
        <taxon>Insecta</taxon>
        <taxon>Pterygota</taxon>
        <taxon>Neoptera</taxon>
        <taxon>Paraneoptera</taxon>
        <taxon>Hemiptera</taxon>
        <taxon>Sternorrhyncha</taxon>
        <taxon>Psylloidea</taxon>
        <taxon>Psyllidae</taxon>
        <taxon>Diaphorininae</taxon>
        <taxon>Diaphorina</taxon>
    </lineage>
</organism>
<dbReference type="GO" id="GO:0000139">
    <property type="term" value="C:Golgi membrane"/>
    <property type="evidence" value="ECO:0007669"/>
    <property type="project" value="InterPro"/>
</dbReference>
<feature type="transmembrane region" description="Helical" evidence="7">
    <location>
        <begin position="181"/>
        <end position="199"/>
    </location>
</feature>
<evidence type="ECO:0000256" key="5">
    <source>
        <dbReference type="ARBA" id="ARBA00022989"/>
    </source>
</evidence>
<feature type="transmembrane region" description="Helical" evidence="7">
    <location>
        <begin position="84"/>
        <end position="102"/>
    </location>
</feature>
<dbReference type="GO" id="GO:0015165">
    <property type="term" value="F:pyrimidine nucleotide-sugar transmembrane transporter activity"/>
    <property type="evidence" value="ECO:0007669"/>
    <property type="project" value="InterPro"/>
</dbReference>
<evidence type="ECO:0000256" key="1">
    <source>
        <dbReference type="ARBA" id="ARBA00004141"/>
    </source>
</evidence>
<keyword evidence="4 7" id="KW-0812">Transmembrane</keyword>
<dbReference type="PIRSF" id="PIRSF005799">
    <property type="entry name" value="UDP-gal_transpt"/>
    <property type="match status" value="1"/>
</dbReference>
<dbReference type="InterPro" id="IPR037185">
    <property type="entry name" value="EmrE-like"/>
</dbReference>
<feature type="transmembrane region" description="Helical" evidence="7">
    <location>
        <begin position="114"/>
        <end position="135"/>
    </location>
</feature>
<dbReference type="SUPFAM" id="SSF103481">
    <property type="entry name" value="Multidrug resistance efflux transporter EmrE"/>
    <property type="match status" value="1"/>
</dbReference>
<evidence type="ECO:0000256" key="4">
    <source>
        <dbReference type="ARBA" id="ARBA00022692"/>
    </source>
</evidence>
<evidence type="ECO:0000256" key="6">
    <source>
        <dbReference type="ARBA" id="ARBA00023136"/>
    </source>
</evidence>
<sequence>MFTLQNNLFYMANTNLDSITYQITYQLKIITTALFSYLLLSKRFTKTQVFSLGVLLFGIVLIQIDESASESISRKSDNGNQLIGFGQVILASVSSGFTSVYLERIYKADGDDTLLIKNLQLSLLSIPISMINVLLQDSDTVSQHGLFFGYDGLVLTDVLFNALGGLIISLVLKHHDNITKIFSTSVSIVVTFVLSVFLFEKRFNEHFMIGMVHVFISIYLYYF</sequence>
<keyword evidence="3" id="KW-0762">Sugar transport</keyword>
<evidence type="ECO:0000313" key="9">
    <source>
        <dbReference type="RefSeq" id="XP_026676644.1"/>
    </source>
</evidence>
<name>A0A3Q0IK87_DIACI</name>
<protein>
    <submittedName>
        <fullName evidence="9">UDP-N-acetylglucosamine transporter-like</fullName>
    </submittedName>
</protein>
<keyword evidence="8" id="KW-1185">Reference proteome</keyword>